<dbReference type="Proteomes" id="UP000015503">
    <property type="component" value="Chromosome"/>
</dbReference>
<evidence type="ECO:0000313" key="3">
    <source>
        <dbReference type="Proteomes" id="UP000015503"/>
    </source>
</evidence>
<feature type="region of interest" description="Disordered" evidence="1">
    <location>
        <begin position="1"/>
        <end position="43"/>
    </location>
</feature>
<reference evidence="2 3" key="1">
    <citation type="journal article" date="2013" name="Genome Announc.">
        <title>Complete Genome Sequence of the Carbazole Degrader Pseudomonas resinovorans Strain CA10 (NBRC 106553).</title>
        <authorList>
            <person name="Shintani M."/>
            <person name="Hosoyama A."/>
            <person name="Ohji S."/>
            <person name="Tsuchikane K."/>
            <person name="Takarada H."/>
            <person name="Yamazoe A."/>
            <person name="Fujita N."/>
            <person name="Nojiri H."/>
        </authorList>
    </citation>
    <scope>NUCLEOTIDE SEQUENCE [LARGE SCALE GENOMIC DNA]</scope>
    <source>
        <strain evidence="2 3">NBRC 106553</strain>
    </source>
</reference>
<dbReference type="AlphaFoldDB" id="S6BIS4"/>
<dbReference type="KEGG" id="pre:PCA10_33670"/>
<keyword evidence="3" id="KW-1185">Reference proteome</keyword>
<feature type="compositionally biased region" description="Basic and acidic residues" evidence="1">
    <location>
        <begin position="7"/>
        <end position="17"/>
    </location>
</feature>
<gene>
    <name evidence="2" type="ORF">PCA10_33670</name>
</gene>
<protein>
    <submittedName>
        <fullName evidence="2">Uncharacterized protein</fullName>
    </submittedName>
</protein>
<organism evidence="2 3">
    <name type="scientific">Metapseudomonas resinovorans NBRC 106553</name>
    <dbReference type="NCBI Taxonomy" id="1245471"/>
    <lineage>
        <taxon>Bacteria</taxon>
        <taxon>Pseudomonadati</taxon>
        <taxon>Pseudomonadota</taxon>
        <taxon>Gammaproteobacteria</taxon>
        <taxon>Pseudomonadales</taxon>
        <taxon>Pseudomonadaceae</taxon>
        <taxon>Metapseudomonas</taxon>
    </lineage>
</organism>
<dbReference type="EMBL" id="AP013068">
    <property type="protein sequence ID" value="BAN49099.1"/>
    <property type="molecule type" value="Genomic_DNA"/>
</dbReference>
<feature type="compositionally biased region" description="Acidic residues" evidence="1">
    <location>
        <begin position="18"/>
        <end position="43"/>
    </location>
</feature>
<dbReference type="PATRIC" id="fig|1245471.3.peg.3404"/>
<evidence type="ECO:0000313" key="2">
    <source>
        <dbReference type="EMBL" id="BAN49099.1"/>
    </source>
</evidence>
<evidence type="ECO:0000256" key="1">
    <source>
        <dbReference type="SAM" id="MobiDB-lite"/>
    </source>
</evidence>
<sequence length="69" mass="7860">MDDDLDLHEPEHDHLLDNDDELDGEFDDEFDEDADPLDGAEGECDYCGETTERTDRRGQFVCGDCADFD</sequence>
<proteinExistence type="predicted"/>
<accession>S6BIS4</accession>
<dbReference type="eggNOG" id="ENOG5031HI7">
    <property type="taxonomic scope" value="Bacteria"/>
</dbReference>
<name>S6BIS4_METRE</name>
<dbReference type="HOGENOM" id="CLU_2772648_0_0_6"/>
<dbReference type="RefSeq" id="WP_016493244.1">
    <property type="nucleotide sequence ID" value="NC_021499.1"/>
</dbReference>